<dbReference type="EMBL" id="BLRX01000419">
    <property type="protein sequence ID" value="GFP26180.1"/>
    <property type="molecule type" value="Genomic_DNA"/>
</dbReference>
<organism evidence="2 3">
    <name type="scientific">Candidatus Hakubella thermalkaliphila</name>
    <dbReference type="NCBI Taxonomy" id="2754717"/>
    <lineage>
        <taxon>Bacteria</taxon>
        <taxon>Bacillati</taxon>
        <taxon>Actinomycetota</taxon>
        <taxon>Actinomycetota incertae sedis</taxon>
        <taxon>Candidatus Hakubellales</taxon>
        <taxon>Candidatus Hakubellaceae</taxon>
        <taxon>Candidatus Hakubella</taxon>
    </lineage>
</organism>
<dbReference type="InterPro" id="IPR036388">
    <property type="entry name" value="WH-like_DNA-bd_sf"/>
</dbReference>
<comment type="caution">
    <text evidence="2">The sequence shown here is derived from an EMBL/GenBank/DDBJ whole genome shotgun (WGS) entry which is preliminary data.</text>
</comment>
<dbReference type="SUPFAM" id="SSF81301">
    <property type="entry name" value="Nucleotidyltransferase"/>
    <property type="match status" value="1"/>
</dbReference>
<dbReference type="Gene3D" id="3.30.460.10">
    <property type="entry name" value="Beta Polymerase, domain 2"/>
    <property type="match status" value="1"/>
</dbReference>
<name>A0A6V8P2W1_9ACTN</name>
<feature type="domain" description="Polymerase beta nucleotidyltransferase" evidence="1">
    <location>
        <begin position="107"/>
        <end position="185"/>
    </location>
</feature>
<dbReference type="CDD" id="cd05403">
    <property type="entry name" value="NT_KNTase_like"/>
    <property type="match status" value="1"/>
</dbReference>
<dbReference type="Gene3D" id="1.10.10.10">
    <property type="entry name" value="Winged helix-like DNA-binding domain superfamily/Winged helix DNA-binding domain"/>
    <property type="match status" value="1"/>
</dbReference>
<dbReference type="SUPFAM" id="SSF46785">
    <property type="entry name" value="Winged helix' DNA-binding domain"/>
    <property type="match status" value="1"/>
</dbReference>
<protein>
    <recommendedName>
        <fullName evidence="1">Polymerase beta nucleotidyltransferase domain-containing protein</fullName>
    </recommendedName>
</protein>
<dbReference type="InterPro" id="IPR041633">
    <property type="entry name" value="Polbeta"/>
</dbReference>
<accession>A0A6V8P2W1</accession>
<reference evidence="2 3" key="1">
    <citation type="journal article" date="2020" name="Front. Microbiol.">
        <title>Single-cell genomics of novel Actinobacteria with the Wood-Ljungdahl pathway discovered in a serpentinizing system.</title>
        <authorList>
            <person name="Merino N."/>
            <person name="Kawai M."/>
            <person name="Boyd E.S."/>
            <person name="Colman D.R."/>
            <person name="McGlynn S.E."/>
            <person name="Nealson K.H."/>
            <person name="Kurokawa K."/>
            <person name="Hongoh Y."/>
        </authorList>
    </citation>
    <scope>NUCLEOTIDE SEQUENCE [LARGE SCALE GENOMIC DNA]</scope>
    <source>
        <strain evidence="2 3">S25</strain>
    </source>
</reference>
<dbReference type="AlphaFoldDB" id="A0A6V8P2W1"/>
<proteinExistence type="predicted"/>
<sequence length="186" mass="21298">MSKILEYQEPQQHLFSTNYQKILKHLVDHPSGEHTEKEVQEATSISRAGVNFALRALVKDGLVRLQKRGKMSFYSVSLENPLVRQIKVIINLLKIEPLLSTIKYLAERIILFGSSATGTNIEESDIDLFVLTNNPREALKRISGHPLAERIQFVAKKPIDFVSLKKKDPVFYDEVSRGLLIWEKKK</sequence>
<dbReference type="CDD" id="cd00090">
    <property type="entry name" value="HTH_ARSR"/>
    <property type="match status" value="1"/>
</dbReference>
<gene>
    <name evidence="2" type="ORF">HKBW3S25_01670</name>
</gene>
<evidence type="ECO:0000259" key="1">
    <source>
        <dbReference type="Pfam" id="PF18765"/>
    </source>
</evidence>
<dbReference type="InterPro" id="IPR011991">
    <property type="entry name" value="ArsR-like_HTH"/>
</dbReference>
<dbReference type="InterPro" id="IPR036390">
    <property type="entry name" value="WH_DNA-bd_sf"/>
</dbReference>
<dbReference type="Pfam" id="PF18765">
    <property type="entry name" value="Polbeta"/>
    <property type="match status" value="1"/>
</dbReference>
<evidence type="ECO:0000313" key="3">
    <source>
        <dbReference type="Proteomes" id="UP000543224"/>
    </source>
</evidence>
<evidence type="ECO:0000313" key="2">
    <source>
        <dbReference type="EMBL" id="GFP26180.1"/>
    </source>
</evidence>
<dbReference type="Proteomes" id="UP000543224">
    <property type="component" value="Unassembled WGS sequence"/>
</dbReference>
<dbReference type="InterPro" id="IPR043519">
    <property type="entry name" value="NT_sf"/>
</dbReference>